<dbReference type="InterPro" id="IPR002641">
    <property type="entry name" value="PNPLA_dom"/>
</dbReference>
<evidence type="ECO:0000313" key="7">
    <source>
        <dbReference type="Proteomes" id="UP000032680"/>
    </source>
</evidence>
<dbReference type="PANTHER" id="PTHR14226">
    <property type="entry name" value="NEUROPATHY TARGET ESTERASE/SWISS CHEESE D.MELANOGASTER"/>
    <property type="match status" value="1"/>
</dbReference>
<dbReference type="Proteomes" id="UP000032680">
    <property type="component" value="Unassembled WGS sequence"/>
</dbReference>
<keyword evidence="7" id="KW-1185">Reference proteome</keyword>
<evidence type="ECO:0000256" key="1">
    <source>
        <dbReference type="ARBA" id="ARBA00022801"/>
    </source>
</evidence>
<feature type="domain" description="PNPLA" evidence="5">
    <location>
        <begin position="28"/>
        <end position="234"/>
    </location>
</feature>
<dbReference type="InterPro" id="IPR050301">
    <property type="entry name" value="NTE"/>
</dbReference>
<dbReference type="InterPro" id="IPR021095">
    <property type="entry name" value="DUF3734"/>
</dbReference>
<dbReference type="PANTHER" id="PTHR14226:SF57">
    <property type="entry name" value="BLR7027 PROTEIN"/>
    <property type="match status" value="1"/>
</dbReference>
<dbReference type="Pfam" id="PF12536">
    <property type="entry name" value="DUF3734"/>
    <property type="match status" value="1"/>
</dbReference>
<dbReference type="EMBL" id="BANB01000045">
    <property type="protein sequence ID" value="GAN76055.1"/>
    <property type="molecule type" value="Genomic_DNA"/>
</dbReference>
<gene>
    <name evidence="6" type="ORF">Asru_0045_46</name>
</gene>
<feature type="active site" description="Proton acceptor" evidence="4">
    <location>
        <position position="221"/>
    </location>
</feature>
<evidence type="ECO:0000256" key="2">
    <source>
        <dbReference type="ARBA" id="ARBA00022963"/>
    </source>
</evidence>
<evidence type="ECO:0000256" key="3">
    <source>
        <dbReference type="ARBA" id="ARBA00023098"/>
    </source>
</evidence>
<keyword evidence="2 4" id="KW-0442">Lipid degradation</keyword>
<reference evidence="6 7" key="1">
    <citation type="submission" date="2012-11" db="EMBL/GenBank/DDBJ databases">
        <title>Whole genome sequence of Acidisphaera rubrifaciens HS-AP3.</title>
        <authorList>
            <person name="Azuma Y."/>
            <person name="Higashiura N."/>
            <person name="Hirakawa H."/>
            <person name="Matsushita K."/>
        </authorList>
    </citation>
    <scope>NUCLEOTIDE SEQUENCE [LARGE SCALE GENOMIC DNA]</scope>
    <source>
        <strain evidence="6 7">HS-AP3</strain>
    </source>
</reference>
<dbReference type="CDD" id="cd07209">
    <property type="entry name" value="Pat_hypo_Ecoli_Z1214_like"/>
    <property type="match status" value="1"/>
</dbReference>
<protein>
    <submittedName>
        <fullName evidence="6">Phospholipase</fullName>
    </submittedName>
</protein>
<feature type="active site" description="Nucleophile" evidence="4">
    <location>
        <position position="61"/>
    </location>
</feature>
<evidence type="ECO:0000259" key="5">
    <source>
        <dbReference type="PROSITE" id="PS51635"/>
    </source>
</evidence>
<dbReference type="AlphaFoldDB" id="A0A0D6P2Q7"/>
<dbReference type="InterPro" id="IPR016035">
    <property type="entry name" value="Acyl_Trfase/lysoPLipase"/>
</dbReference>
<evidence type="ECO:0000313" key="6">
    <source>
        <dbReference type="EMBL" id="GAN76055.1"/>
    </source>
</evidence>
<sequence length="390" mass="42498">MNTDRPPPLAADSQRAVRIPPHVDRLALILQGGGALGAYQAGVYEGLHAAGIEPDWIAGVSIGAINGAIIAGNPPASRLERLQAFWSSVTARPVWPVVAPDDGVARRWHNDVSSALTVMFGQPGFFTPARPGPLLSLPGTAAATSFYDTSPLRTTLEELIDFDRLNDGAARYACGAVDVQSGNFVYFDTTSTRITVDHVLASGALPPGLPMVSIEGRAFWDGGLASNTPLQHVLDNAGTANTLVFQVDLFSAPGAVPTDIGSVLNRMKDIQYSSRTRLVTDYYTQHYRLTRILKRVLDKLDPSELTEEEALLKTSLSDLPAITIIHLIYRQKLYEGANKDYDFSRASMTEHWASGLHDTRRTLRHGDWLNVAATEDGVRIHDLHAPTKRR</sequence>
<dbReference type="Pfam" id="PF01734">
    <property type="entry name" value="Patatin"/>
    <property type="match status" value="1"/>
</dbReference>
<keyword evidence="3 4" id="KW-0443">Lipid metabolism</keyword>
<feature type="short sequence motif" description="GXGXXG" evidence="4">
    <location>
        <begin position="32"/>
        <end position="37"/>
    </location>
</feature>
<evidence type="ECO:0000256" key="4">
    <source>
        <dbReference type="PROSITE-ProRule" id="PRU01161"/>
    </source>
</evidence>
<dbReference type="RefSeq" id="WP_084623112.1">
    <property type="nucleotide sequence ID" value="NZ_BANB01000045.1"/>
</dbReference>
<feature type="short sequence motif" description="DGA/G" evidence="4">
    <location>
        <begin position="221"/>
        <end position="223"/>
    </location>
</feature>
<organism evidence="6 7">
    <name type="scientific">Acidisphaera rubrifaciens HS-AP3</name>
    <dbReference type="NCBI Taxonomy" id="1231350"/>
    <lineage>
        <taxon>Bacteria</taxon>
        <taxon>Pseudomonadati</taxon>
        <taxon>Pseudomonadota</taxon>
        <taxon>Alphaproteobacteria</taxon>
        <taxon>Acetobacterales</taxon>
        <taxon>Acetobacteraceae</taxon>
        <taxon>Acidisphaera</taxon>
    </lineage>
</organism>
<name>A0A0D6P2Q7_9PROT</name>
<proteinExistence type="predicted"/>
<dbReference type="GO" id="GO:0016787">
    <property type="term" value="F:hydrolase activity"/>
    <property type="evidence" value="ECO:0007669"/>
    <property type="project" value="UniProtKB-UniRule"/>
</dbReference>
<dbReference type="GO" id="GO:0016042">
    <property type="term" value="P:lipid catabolic process"/>
    <property type="evidence" value="ECO:0007669"/>
    <property type="project" value="UniProtKB-UniRule"/>
</dbReference>
<accession>A0A0D6P2Q7</accession>
<dbReference type="Gene3D" id="3.40.1090.10">
    <property type="entry name" value="Cytosolic phospholipase A2 catalytic domain"/>
    <property type="match status" value="2"/>
</dbReference>
<dbReference type="OrthoDB" id="9807112at2"/>
<comment type="caution">
    <text evidence="6">The sequence shown here is derived from an EMBL/GenBank/DDBJ whole genome shotgun (WGS) entry which is preliminary data.</text>
</comment>
<dbReference type="PROSITE" id="PS51635">
    <property type="entry name" value="PNPLA"/>
    <property type="match status" value="1"/>
</dbReference>
<dbReference type="SUPFAM" id="SSF52151">
    <property type="entry name" value="FabD/lysophospholipase-like"/>
    <property type="match status" value="1"/>
</dbReference>
<feature type="short sequence motif" description="GXSXG" evidence="4">
    <location>
        <begin position="59"/>
        <end position="63"/>
    </location>
</feature>
<keyword evidence="1 4" id="KW-0378">Hydrolase</keyword>